<dbReference type="InParanoid" id="J9DQW4"/>
<dbReference type="InterPro" id="IPR036875">
    <property type="entry name" value="Znf_CCHC_sf"/>
</dbReference>
<protein>
    <recommendedName>
        <fullName evidence="3">CCHC-type domain-containing protein</fullName>
    </recommendedName>
</protein>
<dbReference type="EMBL" id="AFBI03000032">
    <property type="protein sequence ID" value="EJW03712.1"/>
    <property type="molecule type" value="Genomic_DNA"/>
</dbReference>
<evidence type="ECO:0000259" key="3">
    <source>
        <dbReference type="PROSITE" id="PS50158"/>
    </source>
</evidence>
<proteinExistence type="predicted"/>
<sequence length="338" mass="39325">MSLNSYNISSDKKSGRPRGRPRTSNPDDKQSDDAEPISFSGNFTDTKVNKKSENRFYGGSKPTFARGMTEKTLKIEFFMLEGLEGFENKTTRSKMTEVALRGSEGLKEWFYESGINRELPETWADFKKKVIDYCLERDITQIKKFNDETWENFFIRCNDFVKMQKIDTKVVFRYLRTMKMPIHLKIIVLACVEDFDVLIDRVKETNSIQRSLVESRYGKKHTEDAYQERRKNKECFRCGKPGHYFRDCQNEKILRIGKRFDADEGLDRREILIDNAKHKAIFDTGAVSSFICSGALGLFSQKKQKRTRRKFKAVDGRDINVSRMLEATISYNGIKNCG</sequence>
<reference evidence="4 5" key="1">
    <citation type="submission" date="2011-08" db="EMBL/GenBank/DDBJ databases">
        <authorList>
            <person name="Liu Z.J."/>
            <person name="Shi F.L."/>
            <person name="Lu J.Q."/>
            <person name="Li M."/>
            <person name="Wang Z.L."/>
        </authorList>
    </citation>
    <scope>NUCLEOTIDE SEQUENCE [LARGE SCALE GENOMIC DNA]</scope>
    <source>
        <strain evidence="4 5">USNM 41457</strain>
    </source>
</reference>
<dbReference type="HOGENOM" id="CLU_073877_0_0_1"/>
<dbReference type="GO" id="GO:0003676">
    <property type="term" value="F:nucleic acid binding"/>
    <property type="evidence" value="ECO:0007669"/>
    <property type="project" value="InterPro"/>
</dbReference>
<evidence type="ECO:0000256" key="2">
    <source>
        <dbReference type="SAM" id="MobiDB-lite"/>
    </source>
</evidence>
<dbReference type="SUPFAM" id="SSF57756">
    <property type="entry name" value="Retrovirus zinc finger-like domains"/>
    <property type="match status" value="1"/>
</dbReference>
<keyword evidence="5" id="KW-1185">Reference proteome</keyword>
<dbReference type="Proteomes" id="UP000003163">
    <property type="component" value="Unassembled WGS sequence"/>
</dbReference>
<feature type="domain" description="CCHC-type" evidence="3">
    <location>
        <begin position="235"/>
        <end position="250"/>
    </location>
</feature>
<evidence type="ECO:0000313" key="4">
    <source>
        <dbReference type="EMBL" id="EJW03712.1"/>
    </source>
</evidence>
<feature type="region of interest" description="Disordered" evidence="2">
    <location>
        <begin position="1"/>
        <end position="46"/>
    </location>
</feature>
<dbReference type="OrthoDB" id="2195984at2759"/>
<dbReference type="VEuPathDB" id="MicrosporidiaDB:EDEG_01992"/>
<organism evidence="4 5">
    <name type="scientific">Edhazardia aedis (strain USNM 41457)</name>
    <name type="common">Microsporidian parasite</name>
    <dbReference type="NCBI Taxonomy" id="1003232"/>
    <lineage>
        <taxon>Eukaryota</taxon>
        <taxon>Fungi</taxon>
        <taxon>Fungi incertae sedis</taxon>
        <taxon>Microsporidia</taxon>
        <taxon>Edhazardia</taxon>
    </lineage>
</organism>
<evidence type="ECO:0000313" key="5">
    <source>
        <dbReference type="Proteomes" id="UP000003163"/>
    </source>
</evidence>
<evidence type="ECO:0000256" key="1">
    <source>
        <dbReference type="PROSITE-ProRule" id="PRU00047"/>
    </source>
</evidence>
<dbReference type="InterPro" id="IPR001878">
    <property type="entry name" value="Znf_CCHC"/>
</dbReference>
<dbReference type="AlphaFoldDB" id="J9DQW4"/>
<keyword evidence="1" id="KW-0479">Metal-binding</keyword>
<accession>J9DQW4</accession>
<keyword evidence="1" id="KW-0862">Zinc</keyword>
<keyword evidence="1" id="KW-0863">Zinc-finger</keyword>
<dbReference type="Pfam" id="PF00098">
    <property type="entry name" value="zf-CCHC"/>
    <property type="match status" value="1"/>
</dbReference>
<dbReference type="Gene3D" id="4.10.60.10">
    <property type="entry name" value="Zinc finger, CCHC-type"/>
    <property type="match status" value="1"/>
</dbReference>
<dbReference type="SMART" id="SM00343">
    <property type="entry name" value="ZnF_C2HC"/>
    <property type="match status" value="1"/>
</dbReference>
<dbReference type="GO" id="GO:0008270">
    <property type="term" value="F:zinc ion binding"/>
    <property type="evidence" value="ECO:0007669"/>
    <property type="project" value="UniProtKB-KW"/>
</dbReference>
<comment type="caution">
    <text evidence="4">The sequence shown here is derived from an EMBL/GenBank/DDBJ whole genome shotgun (WGS) entry which is preliminary data.</text>
</comment>
<name>J9DQW4_EDHAE</name>
<dbReference type="PROSITE" id="PS50158">
    <property type="entry name" value="ZF_CCHC"/>
    <property type="match status" value="1"/>
</dbReference>
<gene>
    <name evidence="4" type="ORF">EDEG_01992</name>
</gene>
<reference evidence="5" key="2">
    <citation type="submission" date="2015-07" db="EMBL/GenBank/DDBJ databases">
        <title>Contrasting host-pathogen interactions and genome evolution in two generalist and specialist microsporidian pathogens of mosquitoes.</title>
        <authorList>
            <consortium name="The Broad Institute Genomics Platform"/>
            <consortium name="The Broad Institute Genome Sequencing Center for Infectious Disease"/>
            <person name="Cuomo C.A."/>
            <person name="Sanscrainte N.D."/>
            <person name="Goldberg J.M."/>
            <person name="Heiman D."/>
            <person name="Young S."/>
            <person name="Zeng Q."/>
            <person name="Becnel J.J."/>
            <person name="Birren B.W."/>
        </authorList>
    </citation>
    <scope>NUCLEOTIDE SEQUENCE [LARGE SCALE GENOMIC DNA]</scope>
    <source>
        <strain evidence="5">USNM 41457</strain>
    </source>
</reference>